<keyword evidence="1" id="KW-1133">Transmembrane helix</keyword>
<feature type="transmembrane region" description="Helical" evidence="1">
    <location>
        <begin position="18"/>
        <end position="37"/>
    </location>
</feature>
<proteinExistence type="predicted"/>
<evidence type="ECO:0008006" key="4">
    <source>
        <dbReference type="Google" id="ProtNLM"/>
    </source>
</evidence>
<feature type="transmembrane region" description="Helical" evidence="1">
    <location>
        <begin position="221"/>
        <end position="244"/>
    </location>
</feature>
<reference evidence="3" key="1">
    <citation type="journal article" date="2016" name="Front. Microbiol.">
        <title>Complete Genome Sequence of Clostridium estertheticum DSM 8809, a Microbe Identified in Spoiled Vacuum Packed Beef.</title>
        <authorList>
            <person name="Yu Z."/>
            <person name="Gunn L."/>
            <person name="Brennan E."/>
            <person name="Reid R."/>
            <person name="Wall P.G."/>
            <person name="Gaora O.P."/>
            <person name="Hurley D."/>
            <person name="Bolton D."/>
            <person name="Fanning S."/>
        </authorList>
    </citation>
    <scope>NUCLEOTIDE SEQUENCE [LARGE SCALE GENOMIC DNA]</scope>
    <source>
        <strain evidence="3">DSM 8809</strain>
    </source>
</reference>
<organism evidence="2 3">
    <name type="scientific">Clostridium estertheticum subsp. estertheticum</name>
    <dbReference type="NCBI Taxonomy" id="1552"/>
    <lineage>
        <taxon>Bacteria</taxon>
        <taxon>Bacillati</taxon>
        <taxon>Bacillota</taxon>
        <taxon>Clostridia</taxon>
        <taxon>Eubacteriales</taxon>
        <taxon>Clostridiaceae</taxon>
        <taxon>Clostridium</taxon>
    </lineage>
</organism>
<keyword evidence="1" id="KW-0812">Transmembrane</keyword>
<evidence type="ECO:0000313" key="2">
    <source>
        <dbReference type="EMBL" id="APC40843.1"/>
    </source>
</evidence>
<dbReference type="STRING" id="1552.A7L45_12575"/>
<feature type="transmembrane region" description="Helical" evidence="1">
    <location>
        <begin position="133"/>
        <end position="153"/>
    </location>
</feature>
<gene>
    <name evidence="2" type="ORF">A7L45_12575</name>
</gene>
<evidence type="ECO:0000256" key="1">
    <source>
        <dbReference type="SAM" id="Phobius"/>
    </source>
</evidence>
<dbReference type="OrthoDB" id="9781996at2"/>
<dbReference type="Pfam" id="PF12730">
    <property type="entry name" value="ABC2_membrane_4"/>
    <property type="match status" value="1"/>
</dbReference>
<feature type="transmembrane region" description="Helical" evidence="1">
    <location>
        <begin position="165"/>
        <end position="183"/>
    </location>
</feature>
<keyword evidence="1" id="KW-0472">Membrane</keyword>
<dbReference type="CDD" id="cd21809">
    <property type="entry name" value="ABC-2_lan_permease-like"/>
    <property type="match status" value="1"/>
</dbReference>
<dbReference type="KEGG" id="ceu:A7L45_12575"/>
<name>A0A1J0GHP2_9CLOT</name>
<dbReference type="AlphaFoldDB" id="A0A1J0GHP2"/>
<sequence length="249" mass="28259">MLNLIKCELIKIKNLKPIILSFIVPLLMSIVGLINIYRGLVETTDLWDAVYNQTFLLYASLTLPLAITIIISIQWRLEYKKNNILNLCSSSIKLNKIYLSKIMTTLLIIFLNIIILIISVLIFSNILIPKESFRYYVIYAPIIAFLYSIPLVCLQHLISMYNRNFIGSVSVGIILSFIGFLLSHTSLGILIPNTYIVCGSFIGVSSYPIATDMMATITFPYINLLILVVPILSIILYLLGNYLFSKKEF</sequence>
<keyword evidence="3" id="KW-1185">Reference proteome</keyword>
<dbReference type="RefSeq" id="WP_071613135.1">
    <property type="nucleotide sequence ID" value="NZ_CP015756.1"/>
</dbReference>
<feature type="transmembrane region" description="Helical" evidence="1">
    <location>
        <begin position="98"/>
        <end position="127"/>
    </location>
</feature>
<feature type="transmembrane region" description="Helical" evidence="1">
    <location>
        <begin position="57"/>
        <end position="77"/>
    </location>
</feature>
<feature type="transmembrane region" description="Helical" evidence="1">
    <location>
        <begin position="189"/>
        <end position="209"/>
    </location>
</feature>
<dbReference type="EMBL" id="CP015756">
    <property type="protein sequence ID" value="APC40843.1"/>
    <property type="molecule type" value="Genomic_DNA"/>
</dbReference>
<accession>A0A1J0GHP2</accession>
<protein>
    <recommendedName>
        <fullName evidence="4">ABC transporter permease</fullName>
    </recommendedName>
</protein>
<dbReference type="Proteomes" id="UP000182569">
    <property type="component" value="Chromosome"/>
</dbReference>
<evidence type="ECO:0000313" key="3">
    <source>
        <dbReference type="Proteomes" id="UP000182569"/>
    </source>
</evidence>